<dbReference type="Gene3D" id="2.160.20.160">
    <property type="match status" value="2"/>
</dbReference>
<gene>
    <name evidence="1" type="ORF">INT80_13560</name>
</gene>
<proteinExistence type="predicted"/>
<sequence length="696" mass="75784">MWMLWWIMLFHSWISKIKSDVLDGPNKKPNSVTIVATDGSHTLKDGNTTVSGAAEMTMKLDFGNAQSDKQRIITDKLGNKVVVYNPKLDWMMRKDDDDDTSRDQYHNDHAQGWGFDTKTAVMYNQDKALFYKWNGDNEAADIIVSGMSRTDEWWSYYNRRGWIGAENTGSSATLTNKTMTQFIMDTLGGGNDYISAPAIAGNVVIRTNDGDDMITTMNLQGRYDYYIGLGYSRPNVDGSNQIYMGDGNDTFEVTGTAKDTEDPNKAGAVRDEMKYASLYATNAKIDMGAGNDKVSIKWNVFTGSQQESGNYFNLGEGDDTMTVGGNVLGQLRENSYEGSTIINLGSGNDTLSLAKIERESNYSSPLVLITSKESANVTIGNVKEAQLSMMMGDGEDKVTISNDLILSGQKSDWISQVFLHNDEYARQGIERYKNFYDQALKDQINSSLVRAIDLIATDSQDRSATGGRDVVGADRVATSTSERITEIIDVLDLGDGQNTLSVTGKMFGVNYFGGKDVDTIRSGVTENSRFWLGLGEDSVELAQMSNSAIYAGAGEDKITVGGIAKQEGRGSIISAEDGNDTIIINALPKKSVALEADNSRIFGGNGDDTITINGDLFGTGNQIFGDAGNDAITISGNIRGYNNLIDGGAGNDTITLDGEILKDLGGKFEIRGGDGNDTISVGNISTEDNEYFCWKW</sequence>
<dbReference type="EMBL" id="JADION010000048">
    <property type="protein sequence ID" value="MBF4103046.1"/>
    <property type="molecule type" value="Genomic_DNA"/>
</dbReference>
<protein>
    <submittedName>
        <fullName evidence="1">Uncharacterized protein</fullName>
    </submittedName>
</protein>
<accession>A0A930UUM6</accession>
<dbReference type="InterPro" id="IPR011049">
    <property type="entry name" value="Serralysin-like_metalloprot_C"/>
</dbReference>
<dbReference type="AlphaFoldDB" id="A0A930UUM6"/>
<dbReference type="PRINTS" id="PR00313">
    <property type="entry name" value="CABNDNGRPT"/>
</dbReference>
<organism evidence="1">
    <name type="scientific">Gallibacterium anatis</name>
    <dbReference type="NCBI Taxonomy" id="750"/>
    <lineage>
        <taxon>Bacteria</taxon>
        <taxon>Pseudomonadati</taxon>
        <taxon>Pseudomonadota</taxon>
        <taxon>Gammaproteobacteria</taxon>
        <taxon>Pasteurellales</taxon>
        <taxon>Pasteurellaceae</taxon>
        <taxon>Gallibacterium</taxon>
    </lineage>
</organism>
<comment type="caution">
    <text evidence="1">The sequence shown here is derived from an EMBL/GenBank/DDBJ whole genome shotgun (WGS) entry which is preliminary data.</text>
</comment>
<reference evidence="1" key="1">
    <citation type="submission" date="2020-11" db="EMBL/GenBank/DDBJ databases">
        <title>Gallibacterium anatis 1637, full genome, WGS.</title>
        <authorList>
            <person name="Laishevtcev A.I."/>
            <person name="Yakimova E.A."/>
            <person name="Petkovich D."/>
            <person name="Stepanova T.V."/>
            <person name="Kalendr R.S."/>
            <person name="Rubalsky E.O."/>
            <person name="Zulkarneev E.R."/>
            <person name="Aleshkin A.V."/>
        </authorList>
    </citation>
    <scope>NUCLEOTIDE SEQUENCE</scope>
    <source>
        <strain evidence="1">1637</strain>
    </source>
</reference>
<evidence type="ECO:0000313" key="1">
    <source>
        <dbReference type="EMBL" id="MBF4103046.1"/>
    </source>
</evidence>
<dbReference type="SUPFAM" id="SSF51120">
    <property type="entry name" value="beta-Roll"/>
    <property type="match status" value="1"/>
</dbReference>
<name>A0A930UUM6_9PAST</name>